<dbReference type="InterPro" id="IPR036291">
    <property type="entry name" value="NAD(P)-bd_dom_sf"/>
</dbReference>
<organism evidence="3 4">
    <name type="scientific">Alcanivorax quisquiliarum</name>
    <dbReference type="NCBI Taxonomy" id="2933565"/>
    <lineage>
        <taxon>Bacteria</taxon>
        <taxon>Pseudomonadati</taxon>
        <taxon>Pseudomonadota</taxon>
        <taxon>Gammaproteobacteria</taxon>
        <taxon>Oceanospirillales</taxon>
        <taxon>Alcanivoracaceae</taxon>
        <taxon>Alcanivorax</taxon>
    </lineage>
</organism>
<dbReference type="PRINTS" id="PR00080">
    <property type="entry name" value="SDRFAMILY"/>
</dbReference>
<dbReference type="InterPro" id="IPR020904">
    <property type="entry name" value="Sc_DH/Rdtase_CS"/>
</dbReference>
<dbReference type="SUPFAM" id="SSF51735">
    <property type="entry name" value="NAD(P)-binding Rossmann-fold domains"/>
    <property type="match status" value="1"/>
</dbReference>
<sequence>MSAHGCKRFTDQVAVVTGAGQGIGLATAWRMAREGASVVLADKAAGPAEDAAAAMRAEGLQAAVAAADLATYAGAERTMSLAIEAFGRIDVLVNNVGGTIWKKPFWHYSEEEIRAEVDRSFWPPLWCCRAVVPHMQANGGGSIVNVGSNATMGIFRIPYSASKGGVVGLTTALAVELAHLNIRVNCVAPGNTAVKERPTPRLDRPLTEQEQRWNSYFYDYVNREGLQDRPATVEEQAAVIAFFASSDASYVTGEIIDTGKRGTRIDSDFQ</sequence>
<name>A0ABT0E629_9GAMM</name>
<dbReference type="PANTHER" id="PTHR42760">
    <property type="entry name" value="SHORT-CHAIN DEHYDROGENASES/REDUCTASES FAMILY MEMBER"/>
    <property type="match status" value="1"/>
</dbReference>
<evidence type="ECO:0000313" key="4">
    <source>
        <dbReference type="Proteomes" id="UP001165524"/>
    </source>
</evidence>
<gene>
    <name evidence="3" type="ORF">MU846_05910</name>
</gene>
<evidence type="ECO:0000256" key="1">
    <source>
        <dbReference type="ARBA" id="ARBA00006484"/>
    </source>
</evidence>
<protein>
    <submittedName>
        <fullName evidence="3">SDR family NAD(P)-dependent oxidoreductase</fullName>
    </submittedName>
</protein>
<dbReference type="Pfam" id="PF00106">
    <property type="entry name" value="adh_short"/>
    <property type="match status" value="1"/>
</dbReference>
<dbReference type="PROSITE" id="PS00061">
    <property type="entry name" value="ADH_SHORT"/>
    <property type="match status" value="1"/>
</dbReference>
<reference evidence="3" key="1">
    <citation type="submission" date="2022-04" db="EMBL/GenBank/DDBJ databases">
        <title>Alcanivorax sp. CY1518 draft genome sequence.</title>
        <authorList>
            <person name="Zhao G."/>
            <person name="An M."/>
        </authorList>
    </citation>
    <scope>NUCLEOTIDE SEQUENCE</scope>
    <source>
        <strain evidence="3">CY1518</strain>
    </source>
</reference>
<dbReference type="InterPro" id="IPR002347">
    <property type="entry name" value="SDR_fam"/>
</dbReference>
<dbReference type="Gene3D" id="3.40.50.720">
    <property type="entry name" value="NAD(P)-binding Rossmann-like Domain"/>
    <property type="match status" value="1"/>
</dbReference>
<evidence type="ECO:0000256" key="2">
    <source>
        <dbReference type="RuleBase" id="RU000363"/>
    </source>
</evidence>
<dbReference type="RefSeq" id="WP_246950233.1">
    <property type="nucleotide sequence ID" value="NZ_JALKII010000003.1"/>
</dbReference>
<accession>A0ABT0E629</accession>
<evidence type="ECO:0000313" key="3">
    <source>
        <dbReference type="EMBL" id="MCK0537242.1"/>
    </source>
</evidence>
<dbReference type="PANTHER" id="PTHR42760:SF123">
    <property type="entry name" value="OXIDOREDUCTASE"/>
    <property type="match status" value="1"/>
</dbReference>
<proteinExistence type="inferred from homology"/>
<comment type="similarity">
    <text evidence="1 2">Belongs to the short-chain dehydrogenases/reductases (SDR) family.</text>
</comment>
<keyword evidence="4" id="KW-1185">Reference proteome</keyword>
<dbReference type="EMBL" id="JALKII010000003">
    <property type="protein sequence ID" value="MCK0537242.1"/>
    <property type="molecule type" value="Genomic_DNA"/>
</dbReference>
<comment type="caution">
    <text evidence="3">The sequence shown here is derived from an EMBL/GenBank/DDBJ whole genome shotgun (WGS) entry which is preliminary data.</text>
</comment>
<dbReference type="PRINTS" id="PR00081">
    <property type="entry name" value="GDHRDH"/>
</dbReference>
<dbReference type="Proteomes" id="UP001165524">
    <property type="component" value="Unassembled WGS sequence"/>
</dbReference>